<name>A0A5C3E7J4_9BASI</name>
<evidence type="ECO:0000256" key="1">
    <source>
        <dbReference type="SAM" id="MobiDB-lite"/>
    </source>
</evidence>
<protein>
    <submittedName>
        <fullName evidence="3">Related to conserved hypothetical Ustilaginaceae-specific protein</fullName>
    </submittedName>
</protein>
<dbReference type="AlphaFoldDB" id="A0A5C3E7J4"/>
<feature type="chain" id="PRO_5023134353" evidence="2">
    <location>
        <begin position="24"/>
        <end position="231"/>
    </location>
</feature>
<proteinExistence type="predicted"/>
<reference evidence="3 4" key="1">
    <citation type="submission" date="2018-03" db="EMBL/GenBank/DDBJ databases">
        <authorList>
            <person name="Guldener U."/>
        </authorList>
    </citation>
    <scope>NUCLEOTIDE SEQUENCE [LARGE SCALE GENOMIC DNA]</scope>
    <source>
        <strain evidence="3 4">NBRC100155</strain>
    </source>
</reference>
<keyword evidence="2" id="KW-0732">Signal</keyword>
<sequence length="231" mass="25717">MSRSTIVICFLFLALSLLGQSVAMPPRRVRERPPPLDVAASSSSSGQPSKYEALYQSLLDPFGWYQENPTHYAPMGSPRGNVRIPAGHAEMYLGYLRDNPAYISPSAADELNAILNRVRDMVNSPTPPTSDDQRALVGFLEEAANRSRRDLMSPLHPENVTSQHISPVEKLSNKYKALTGLLQNRHWVDRLTNQLDPDQQERFLAANSVLSAEQTLLETATEYAGTFPRLP</sequence>
<organism evidence="3 4">
    <name type="scientific">Ustilago trichophora</name>
    <dbReference type="NCBI Taxonomy" id="86804"/>
    <lineage>
        <taxon>Eukaryota</taxon>
        <taxon>Fungi</taxon>
        <taxon>Dikarya</taxon>
        <taxon>Basidiomycota</taxon>
        <taxon>Ustilaginomycotina</taxon>
        <taxon>Ustilaginomycetes</taxon>
        <taxon>Ustilaginales</taxon>
        <taxon>Ustilaginaceae</taxon>
        <taxon>Ustilago</taxon>
    </lineage>
</organism>
<feature type="signal peptide" evidence="2">
    <location>
        <begin position="1"/>
        <end position="23"/>
    </location>
</feature>
<dbReference type="OrthoDB" id="2549016at2759"/>
<feature type="region of interest" description="Disordered" evidence="1">
    <location>
        <begin position="26"/>
        <end position="48"/>
    </location>
</feature>
<keyword evidence="4" id="KW-1185">Reference proteome</keyword>
<dbReference type="EMBL" id="OOIN01000015">
    <property type="protein sequence ID" value="SPO26703.1"/>
    <property type="molecule type" value="Genomic_DNA"/>
</dbReference>
<evidence type="ECO:0000313" key="4">
    <source>
        <dbReference type="Proteomes" id="UP000324022"/>
    </source>
</evidence>
<accession>A0A5C3E7J4</accession>
<evidence type="ECO:0000313" key="3">
    <source>
        <dbReference type="EMBL" id="SPO26703.1"/>
    </source>
</evidence>
<dbReference type="Proteomes" id="UP000324022">
    <property type="component" value="Unassembled WGS sequence"/>
</dbReference>
<gene>
    <name evidence="3" type="ORF">UTRI_04010_B</name>
</gene>
<evidence type="ECO:0000256" key="2">
    <source>
        <dbReference type="SAM" id="SignalP"/>
    </source>
</evidence>